<dbReference type="NCBIfam" id="NF008398">
    <property type="entry name" value="PRK11197.1"/>
    <property type="match status" value="1"/>
</dbReference>
<dbReference type="PROSITE" id="PS51349">
    <property type="entry name" value="FMN_HYDROXY_ACID_DH_2"/>
    <property type="match status" value="1"/>
</dbReference>
<dbReference type="GO" id="GO:0004459">
    <property type="term" value="F:L-lactate dehydrogenase (NAD+) activity"/>
    <property type="evidence" value="ECO:0007669"/>
    <property type="project" value="UniProtKB-EC"/>
</dbReference>
<dbReference type="EC" id="1.1.1.27" evidence="9"/>
<proteinExistence type="inferred from homology"/>
<dbReference type="FunFam" id="3.20.20.70:FF:000029">
    <property type="entry name" value="L-lactate dehydrogenase"/>
    <property type="match status" value="1"/>
</dbReference>
<dbReference type="CDD" id="cd02809">
    <property type="entry name" value="alpha_hydroxyacid_oxid_FMN"/>
    <property type="match status" value="1"/>
</dbReference>
<feature type="binding site" evidence="7">
    <location>
        <position position="164"/>
    </location>
    <ligand>
        <name>glyoxylate</name>
        <dbReference type="ChEBI" id="CHEBI:36655"/>
    </ligand>
</feature>
<feature type="binding site" evidence="7">
    <location>
        <position position="127"/>
    </location>
    <ligand>
        <name>FMN</name>
        <dbReference type="ChEBI" id="CHEBI:58210"/>
    </ligand>
</feature>
<dbReference type="InterPro" id="IPR008259">
    <property type="entry name" value="FMN_hydac_DH_AS"/>
</dbReference>
<dbReference type="InterPro" id="IPR013785">
    <property type="entry name" value="Aldolase_TIM"/>
</dbReference>
<sequence>MIISSAADYREAARRRLPRFLFDYIDGGAGAERTLAANMADLQSVALRQRVMQGVANVDLSTEWLGVAADLPVLIAPIGMSGMFARRGEVQGARAAAKKGVPFILSTLSVCPLEEVAAASARPIWLQLYMLKDRGFMENMLARARATGIEHLVFTVDLPALGIRYRDAHSGMAGPFAPQRRLLQALARPAWAYDVGLMGRPHDLGNVAAYLGGAMKQKNYLRDIAANVDPTLDWSTLDWVRARWPGRIILKGVLDEADARDAVRCGVEAIVVSNHGGRQLDGAPSVARMLPRIADAVGDDLLLLADSGARSGLDVLRLLALGAKGVLLGRAYAYALAAAGEAGVENMLDIFAAELRVGMMLCGVGEVRGVGRGILG</sequence>
<dbReference type="InterPro" id="IPR000262">
    <property type="entry name" value="FMN-dep_DH"/>
</dbReference>
<dbReference type="PANTHER" id="PTHR10578">
    <property type="entry name" value="S -2-HYDROXY-ACID OXIDASE-RELATED"/>
    <property type="match status" value="1"/>
</dbReference>
<dbReference type="InterPro" id="IPR037396">
    <property type="entry name" value="FMN_HAD"/>
</dbReference>
<gene>
    <name evidence="9" type="ORF">FM996_00200</name>
</gene>
<dbReference type="EMBL" id="VJMF01000001">
    <property type="protein sequence ID" value="TRL38423.1"/>
    <property type="molecule type" value="Genomic_DNA"/>
</dbReference>
<evidence type="ECO:0000256" key="4">
    <source>
        <dbReference type="ARBA" id="ARBA00023002"/>
    </source>
</evidence>
<feature type="binding site" evidence="7">
    <location>
        <position position="155"/>
    </location>
    <ligand>
        <name>FMN</name>
        <dbReference type="ChEBI" id="CHEBI:58210"/>
    </ligand>
</feature>
<dbReference type="InterPro" id="IPR012133">
    <property type="entry name" value="Alpha-hydoxy_acid_DH_FMN"/>
</dbReference>
<feature type="binding site" evidence="7">
    <location>
        <begin position="306"/>
        <end position="310"/>
    </location>
    <ligand>
        <name>FMN</name>
        <dbReference type="ChEBI" id="CHEBI:58210"/>
    </ligand>
</feature>
<feature type="binding site" evidence="7">
    <location>
        <position position="251"/>
    </location>
    <ligand>
        <name>FMN</name>
        <dbReference type="ChEBI" id="CHEBI:58210"/>
    </ligand>
</feature>
<feature type="binding site" evidence="7">
    <location>
        <position position="24"/>
    </location>
    <ligand>
        <name>glyoxylate</name>
        <dbReference type="ChEBI" id="CHEBI:36655"/>
    </ligand>
</feature>
<feature type="binding site" evidence="7">
    <location>
        <position position="278"/>
    </location>
    <ligand>
        <name>glyoxylate</name>
        <dbReference type="ChEBI" id="CHEBI:36655"/>
    </ligand>
</feature>
<feature type="binding site" evidence="7">
    <location>
        <position position="106"/>
    </location>
    <ligand>
        <name>FMN</name>
        <dbReference type="ChEBI" id="CHEBI:58210"/>
    </ligand>
</feature>
<dbReference type="GO" id="GO:0005886">
    <property type="term" value="C:plasma membrane"/>
    <property type="evidence" value="ECO:0007669"/>
    <property type="project" value="TreeGrafter"/>
</dbReference>
<evidence type="ECO:0000256" key="5">
    <source>
        <dbReference type="ARBA" id="ARBA00024042"/>
    </source>
</evidence>
<feature type="domain" description="FMN hydroxy acid dehydrogenase" evidence="8">
    <location>
        <begin position="1"/>
        <end position="376"/>
    </location>
</feature>
<dbReference type="RefSeq" id="WP_142861315.1">
    <property type="nucleotide sequence ID" value="NZ_VJMF01000001.1"/>
</dbReference>
<evidence type="ECO:0000256" key="2">
    <source>
        <dbReference type="ARBA" id="ARBA00022630"/>
    </source>
</evidence>
<feature type="binding site" evidence="7">
    <location>
        <begin position="77"/>
        <end position="79"/>
    </location>
    <ligand>
        <name>FMN</name>
        <dbReference type="ChEBI" id="CHEBI:58210"/>
    </ligand>
</feature>
<feature type="binding site" evidence="7">
    <location>
        <position position="129"/>
    </location>
    <ligand>
        <name>glyoxylate</name>
        <dbReference type="ChEBI" id="CHEBI:36655"/>
    </ligand>
</feature>
<dbReference type="GO" id="GO:0009060">
    <property type="term" value="P:aerobic respiration"/>
    <property type="evidence" value="ECO:0007669"/>
    <property type="project" value="TreeGrafter"/>
</dbReference>
<keyword evidence="4 9" id="KW-0560">Oxidoreductase</keyword>
<dbReference type="Pfam" id="PF01070">
    <property type="entry name" value="FMN_dh"/>
    <property type="match status" value="1"/>
</dbReference>
<evidence type="ECO:0000313" key="10">
    <source>
        <dbReference type="Proteomes" id="UP000316781"/>
    </source>
</evidence>
<dbReference type="PIRSF" id="PIRSF000138">
    <property type="entry name" value="Al-hdrx_acd_dh"/>
    <property type="match status" value="1"/>
</dbReference>
<dbReference type="PROSITE" id="PS00557">
    <property type="entry name" value="FMN_HYDROXY_ACID_DH_1"/>
    <property type="match status" value="1"/>
</dbReference>
<comment type="cofactor">
    <cofactor evidence="1">
        <name>FMN</name>
        <dbReference type="ChEBI" id="CHEBI:58210"/>
    </cofactor>
</comment>
<evidence type="ECO:0000256" key="6">
    <source>
        <dbReference type="PIRSR" id="PIRSR000138-1"/>
    </source>
</evidence>
<reference evidence="9 10" key="1">
    <citation type="submission" date="2019-07" db="EMBL/GenBank/DDBJ databases">
        <title>Ln-dependent methylotrophs.</title>
        <authorList>
            <person name="Tani A."/>
        </authorList>
    </citation>
    <scope>NUCLEOTIDE SEQUENCE [LARGE SCALE GENOMIC DNA]</scope>
    <source>
        <strain evidence="9 10">SM89A</strain>
    </source>
</reference>
<dbReference type="GO" id="GO:0010181">
    <property type="term" value="F:FMN binding"/>
    <property type="evidence" value="ECO:0007669"/>
    <property type="project" value="InterPro"/>
</dbReference>
<comment type="caution">
    <text evidence="9">The sequence shown here is derived from an EMBL/GenBank/DDBJ whole genome shotgun (WGS) entry which is preliminary data.</text>
</comment>
<protein>
    <submittedName>
        <fullName evidence="9">L-lactate dehydrogenase</fullName>
        <ecNumber evidence="9">1.1.1.27</ecNumber>
    </submittedName>
</protein>
<evidence type="ECO:0000256" key="7">
    <source>
        <dbReference type="PIRSR" id="PIRSR000138-2"/>
    </source>
</evidence>
<evidence type="ECO:0000259" key="8">
    <source>
        <dbReference type="PROSITE" id="PS51349"/>
    </source>
</evidence>
<dbReference type="Gene3D" id="3.20.20.70">
    <property type="entry name" value="Aldolase class I"/>
    <property type="match status" value="1"/>
</dbReference>
<dbReference type="AlphaFoldDB" id="A0A549T977"/>
<comment type="similarity">
    <text evidence="5">Belongs to the FMN-dependent alpha-hydroxy acid dehydrogenase family.</text>
</comment>
<evidence type="ECO:0000256" key="1">
    <source>
        <dbReference type="ARBA" id="ARBA00001917"/>
    </source>
</evidence>
<feature type="binding site" evidence="7">
    <location>
        <position position="273"/>
    </location>
    <ligand>
        <name>FMN</name>
        <dbReference type="ChEBI" id="CHEBI:58210"/>
    </ligand>
</feature>
<name>A0A549T977_METSR</name>
<evidence type="ECO:0000256" key="3">
    <source>
        <dbReference type="ARBA" id="ARBA00022643"/>
    </source>
</evidence>
<feature type="binding site" evidence="7">
    <location>
        <begin position="329"/>
        <end position="330"/>
    </location>
    <ligand>
        <name>FMN</name>
        <dbReference type="ChEBI" id="CHEBI:58210"/>
    </ligand>
</feature>
<accession>A0A549T977</accession>
<feature type="active site" description="Proton acceptor" evidence="6">
    <location>
        <position position="275"/>
    </location>
</feature>
<organism evidence="9 10">
    <name type="scientific">Methylosinus sporium</name>
    <dbReference type="NCBI Taxonomy" id="428"/>
    <lineage>
        <taxon>Bacteria</taxon>
        <taxon>Pseudomonadati</taxon>
        <taxon>Pseudomonadota</taxon>
        <taxon>Alphaproteobacteria</taxon>
        <taxon>Hyphomicrobiales</taxon>
        <taxon>Methylocystaceae</taxon>
        <taxon>Methylosinus</taxon>
    </lineage>
</organism>
<keyword evidence="3 7" id="KW-0288">FMN</keyword>
<dbReference type="PANTHER" id="PTHR10578:SF85">
    <property type="entry name" value="L-LACTATE DEHYDROGENASE"/>
    <property type="match status" value="1"/>
</dbReference>
<feature type="binding site" evidence="7">
    <location>
        <position position="275"/>
    </location>
    <ligand>
        <name>glyoxylate</name>
        <dbReference type="ChEBI" id="CHEBI:36655"/>
    </ligand>
</feature>
<evidence type="ECO:0000313" key="9">
    <source>
        <dbReference type="EMBL" id="TRL38423.1"/>
    </source>
</evidence>
<dbReference type="Proteomes" id="UP000316781">
    <property type="component" value="Unassembled WGS sequence"/>
</dbReference>
<dbReference type="SUPFAM" id="SSF51395">
    <property type="entry name" value="FMN-linked oxidoreductases"/>
    <property type="match status" value="1"/>
</dbReference>
<keyword evidence="2 7" id="KW-0285">Flavoprotein</keyword>